<sequence>MDSGPLPTHPLFALDLAVPAQGSRARLRELHRQLRAAIVAGRLQSGLRLPSSRAFAGHLAISRNTALAVYDLLLSEGFLTTRPGAGTFVAGQPRSGVPVAPASPPTRPDPRIALRPFESDWACHGPAPLPIEIDMRVGIPDRSLFPFDAWRRLSNRVLRTFSRGGRADLDPAGPAVFRRAIAAHVSFTRAVAAAPEDVLATTGAQQAFDLIARILVRPGETLVAVEDPGYPPVRAAFAAAGARLHPVPVDDEGIDVARIPADAAIVCVTPSHQFPTGVALSLRRRHALLEFAARTGAVVVEDDYDGEFRFGGRPLDALQTLDRHRSVFYVGTFSKSLFLALRLGFLVAPAWARPALLAARSAADRHGATLPQLVLADFIAEGHLARHVRRMSRSYGERRRLLLAALARHCGGRLRPIASEAGLHLAARLAPGLDAQAVVERAAEMGVAMDRVGRYAIGPVAQDALAFGFSGCAADAIEPGIQRVARAIALADGR</sequence>
<dbReference type="GO" id="GO:0003700">
    <property type="term" value="F:DNA-binding transcription factor activity"/>
    <property type="evidence" value="ECO:0007669"/>
    <property type="project" value="InterPro"/>
</dbReference>
<feature type="region of interest" description="Disordered" evidence="6">
    <location>
        <begin position="89"/>
        <end position="108"/>
    </location>
</feature>
<organism evidence="8 9">
    <name type="scientific">Stella humosa</name>
    <dbReference type="NCBI Taxonomy" id="94"/>
    <lineage>
        <taxon>Bacteria</taxon>
        <taxon>Pseudomonadati</taxon>
        <taxon>Pseudomonadota</taxon>
        <taxon>Alphaproteobacteria</taxon>
        <taxon>Rhodospirillales</taxon>
        <taxon>Stellaceae</taxon>
        <taxon>Stella</taxon>
    </lineage>
</organism>
<comment type="similarity">
    <text evidence="1">In the C-terminal section; belongs to the class-I pyridoxal-phosphate-dependent aminotransferase family.</text>
</comment>
<accession>A0A3N1KZP0</accession>
<evidence type="ECO:0000313" key="8">
    <source>
        <dbReference type="EMBL" id="ROP83788.1"/>
    </source>
</evidence>
<dbReference type="Gene3D" id="3.40.640.10">
    <property type="entry name" value="Type I PLP-dependent aspartate aminotransferase-like (Major domain)"/>
    <property type="match status" value="1"/>
</dbReference>
<keyword evidence="8" id="KW-0032">Aminotransferase</keyword>
<dbReference type="EMBL" id="RJKX01000016">
    <property type="protein sequence ID" value="ROP83788.1"/>
    <property type="molecule type" value="Genomic_DNA"/>
</dbReference>
<protein>
    <submittedName>
        <fullName evidence="8">GntR family transcriptional regulator/MocR family aminotransferase</fullName>
    </submittedName>
</protein>
<dbReference type="Pfam" id="PF00392">
    <property type="entry name" value="GntR"/>
    <property type="match status" value="1"/>
</dbReference>
<dbReference type="SUPFAM" id="SSF53383">
    <property type="entry name" value="PLP-dependent transferases"/>
    <property type="match status" value="1"/>
</dbReference>
<keyword evidence="4" id="KW-0238">DNA-binding</keyword>
<evidence type="ECO:0000256" key="4">
    <source>
        <dbReference type="ARBA" id="ARBA00023125"/>
    </source>
</evidence>
<gene>
    <name evidence="8" type="ORF">EDC65_4437</name>
</gene>
<dbReference type="CDD" id="cd00609">
    <property type="entry name" value="AAT_like"/>
    <property type="match status" value="1"/>
</dbReference>
<name>A0A3N1KZP0_9PROT</name>
<dbReference type="Gene3D" id="1.10.10.10">
    <property type="entry name" value="Winged helix-like DNA-binding domain superfamily/Winged helix DNA-binding domain"/>
    <property type="match status" value="1"/>
</dbReference>
<dbReference type="GO" id="GO:0008483">
    <property type="term" value="F:transaminase activity"/>
    <property type="evidence" value="ECO:0007669"/>
    <property type="project" value="UniProtKB-KW"/>
</dbReference>
<evidence type="ECO:0000256" key="1">
    <source>
        <dbReference type="ARBA" id="ARBA00005384"/>
    </source>
</evidence>
<dbReference type="InterPro" id="IPR000524">
    <property type="entry name" value="Tscrpt_reg_HTH_GntR"/>
</dbReference>
<dbReference type="GO" id="GO:0030170">
    <property type="term" value="F:pyridoxal phosphate binding"/>
    <property type="evidence" value="ECO:0007669"/>
    <property type="project" value="InterPro"/>
</dbReference>
<evidence type="ECO:0000259" key="7">
    <source>
        <dbReference type="PROSITE" id="PS50949"/>
    </source>
</evidence>
<comment type="caution">
    <text evidence="8">The sequence shown here is derived from an EMBL/GenBank/DDBJ whole genome shotgun (WGS) entry which is preliminary data.</text>
</comment>
<dbReference type="PANTHER" id="PTHR46577">
    <property type="entry name" value="HTH-TYPE TRANSCRIPTIONAL REGULATORY PROTEIN GABR"/>
    <property type="match status" value="1"/>
</dbReference>
<keyword evidence="9" id="KW-1185">Reference proteome</keyword>
<dbReference type="PROSITE" id="PS50949">
    <property type="entry name" value="HTH_GNTR"/>
    <property type="match status" value="1"/>
</dbReference>
<dbReference type="Proteomes" id="UP000278222">
    <property type="component" value="Unassembled WGS sequence"/>
</dbReference>
<keyword evidence="2" id="KW-0663">Pyridoxal phosphate</keyword>
<reference evidence="8 9" key="1">
    <citation type="submission" date="2018-11" db="EMBL/GenBank/DDBJ databases">
        <title>Genomic Encyclopedia of Type Strains, Phase IV (KMG-IV): sequencing the most valuable type-strain genomes for metagenomic binning, comparative biology and taxonomic classification.</title>
        <authorList>
            <person name="Goeker M."/>
        </authorList>
    </citation>
    <scope>NUCLEOTIDE SEQUENCE [LARGE SCALE GENOMIC DNA]</scope>
    <source>
        <strain evidence="8 9">DSM 5900</strain>
    </source>
</reference>
<evidence type="ECO:0000256" key="3">
    <source>
        <dbReference type="ARBA" id="ARBA00023015"/>
    </source>
</evidence>
<dbReference type="InterPro" id="IPR015421">
    <property type="entry name" value="PyrdxlP-dep_Trfase_major"/>
</dbReference>
<dbReference type="InterPro" id="IPR015424">
    <property type="entry name" value="PyrdxlP-dep_Trfase"/>
</dbReference>
<evidence type="ECO:0000256" key="2">
    <source>
        <dbReference type="ARBA" id="ARBA00022898"/>
    </source>
</evidence>
<evidence type="ECO:0000256" key="5">
    <source>
        <dbReference type="ARBA" id="ARBA00023163"/>
    </source>
</evidence>
<dbReference type="PANTHER" id="PTHR46577:SF1">
    <property type="entry name" value="HTH-TYPE TRANSCRIPTIONAL REGULATORY PROTEIN GABR"/>
    <property type="match status" value="1"/>
</dbReference>
<dbReference type="InterPro" id="IPR036390">
    <property type="entry name" value="WH_DNA-bd_sf"/>
</dbReference>
<keyword evidence="8" id="KW-0808">Transferase</keyword>
<keyword evidence="5" id="KW-0804">Transcription</keyword>
<dbReference type="InterPro" id="IPR004839">
    <property type="entry name" value="Aminotransferase_I/II_large"/>
</dbReference>
<dbReference type="Pfam" id="PF00155">
    <property type="entry name" value="Aminotran_1_2"/>
    <property type="match status" value="1"/>
</dbReference>
<dbReference type="CDD" id="cd07377">
    <property type="entry name" value="WHTH_GntR"/>
    <property type="match status" value="1"/>
</dbReference>
<evidence type="ECO:0000256" key="6">
    <source>
        <dbReference type="SAM" id="MobiDB-lite"/>
    </source>
</evidence>
<dbReference type="SUPFAM" id="SSF46785">
    <property type="entry name" value="Winged helix' DNA-binding domain"/>
    <property type="match status" value="1"/>
</dbReference>
<dbReference type="InterPro" id="IPR036388">
    <property type="entry name" value="WH-like_DNA-bd_sf"/>
</dbReference>
<evidence type="ECO:0000313" key="9">
    <source>
        <dbReference type="Proteomes" id="UP000278222"/>
    </source>
</evidence>
<dbReference type="RefSeq" id="WP_123693625.1">
    <property type="nucleotide sequence ID" value="NZ_AP019700.1"/>
</dbReference>
<dbReference type="SMART" id="SM00345">
    <property type="entry name" value="HTH_GNTR"/>
    <property type="match status" value="1"/>
</dbReference>
<dbReference type="InterPro" id="IPR051446">
    <property type="entry name" value="HTH_trans_reg/aminotransferase"/>
</dbReference>
<dbReference type="GO" id="GO:0003677">
    <property type="term" value="F:DNA binding"/>
    <property type="evidence" value="ECO:0007669"/>
    <property type="project" value="UniProtKB-KW"/>
</dbReference>
<proteinExistence type="inferred from homology"/>
<feature type="domain" description="HTH gntR-type" evidence="7">
    <location>
        <begin position="24"/>
        <end position="92"/>
    </location>
</feature>
<dbReference type="AlphaFoldDB" id="A0A3N1KZP0"/>
<keyword evidence="3" id="KW-0805">Transcription regulation</keyword>
<dbReference type="OrthoDB" id="9808770at2"/>